<dbReference type="PROSITE" id="PS00606">
    <property type="entry name" value="KS3_1"/>
    <property type="match status" value="1"/>
</dbReference>
<name>A0AAE4AND2_9BACT</name>
<evidence type="ECO:0000313" key="7">
    <source>
        <dbReference type="Proteomes" id="UP001238163"/>
    </source>
</evidence>
<evidence type="ECO:0000313" key="6">
    <source>
        <dbReference type="EMBL" id="MDQ0288808.1"/>
    </source>
</evidence>
<gene>
    <name evidence="6" type="ORF">J3R75_000915</name>
</gene>
<dbReference type="Pfam" id="PF00109">
    <property type="entry name" value="ketoacyl-synt"/>
    <property type="match status" value="1"/>
</dbReference>
<dbReference type="AlphaFoldDB" id="A0AAE4AND2"/>
<dbReference type="SUPFAM" id="SSF53901">
    <property type="entry name" value="Thiolase-like"/>
    <property type="match status" value="1"/>
</dbReference>
<dbReference type="CDD" id="cd00833">
    <property type="entry name" value="PKS"/>
    <property type="match status" value="1"/>
</dbReference>
<proteinExistence type="inferred from homology"/>
<comment type="similarity">
    <text evidence="4">Belongs to the thiolase-like superfamily. Beta-ketoacyl-ACP synthases family.</text>
</comment>
<dbReference type="PANTHER" id="PTHR43775">
    <property type="entry name" value="FATTY ACID SYNTHASE"/>
    <property type="match status" value="1"/>
</dbReference>
<feature type="domain" description="Ketosynthase family 3 (KS3)" evidence="5">
    <location>
        <begin position="1"/>
        <end position="391"/>
    </location>
</feature>
<dbReference type="GO" id="GO:0004312">
    <property type="term" value="F:fatty acid synthase activity"/>
    <property type="evidence" value="ECO:0007669"/>
    <property type="project" value="TreeGrafter"/>
</dbReference>
<dbReference type="InterPro" id="IPR014030">
    <property type="entry name" value="Ketoacyl_synth_N"/>
</dbReference>
<evidence type="ECO:0000256" key="1">
    <source>
        <dbReference type="ARBA" id="ARBA00022450"/>
    </source>
</evidence>
<evidence type="ECO:0000256" key="2">
    <source>
        <dbReference type="ARBA" id="ARBA00022553"/>
    </source>
</evidence>
<dbReference type="Proteomes" id="UP001238163">
    <property type="component" value="Unassembled WGS sequence"/>
</dbReference>
<accession>A0AAE4AND2</accession>
<dbReference type="PROSITE" id="PS52004">
    <property type="entry name" value="KS3_2"/>
    <property type="match status" value="1"/>
</dbReference>
<dbReference type="InterPro" id="IPR014031">
    <property type="entry name" value="Ketoacyl_synth_C"/>
</dbReference>
<dbReference type="InterPro" id="IPR016039">
    <property type="entry name" value="Thiolase-like"/>
</dbReference>
<reference evidence="6" key="1">
    <citation type="submission" date="2023-07" db="EMBL/GenBank/DDBJ databases">
        <title>Genomic Encyclopedia of Type Strains, Phase IV (KMG-IV): sequencing the most valuable type-strain genomes for metagenomic binning, comparative biology and taxonomic classification.</title>
        <authorList>
            <person name="Goeker M."/>
        </authorList>
    </citation>
    <scope>NUCLEOTIDE SEQUENCE</scope>
    <source>
        <strain evidence="6">DSM 24202</strain>
    </source>
</reference>
<keyword evidence="7" id="KW-1185">Reference proteome</keyword>
<dbReference type="Pfam" id="PF02801">
    <property type="entry name" value="Ketoacyl-synt_C"/>
    <property type="match status" value="1"/>
</dbReference>
<dbReference type="InterPro" id="IPR018201">
    <property type="entry name" value="Ketoacyl_synth_AS"/>
</dbReference>
<evidence type="ECO:0000256" key="4">
    <source>
        <dbReference type="RuleBase" id="RU003694"/>
    </source>
</evidence>
<keyword evidence="3 4" id="KW-0808">Transferase</keyword>
<sequence length="466" mass="50097">MPAYRWSVDDYYSPDATAPGKMRCRFGSFLGPVEDFDCQFFRMSKKEAECLDPQQRLLLELSCEAIADAGLAKTALAGSRTGVFIGQSGFDFAVQHTNLDSLNELTPYVGSGCSFAPAAGRIAFFHDFHGPAYVLDTACSSSLVAVHNACRSLQNGDCDLALVGAANLILSPAMTINFDKLGLLAPDGRIQTFDAAAHGFVRGEGAGMIILKKLPDALRDGDRLDGLILSSAINEDGSSNSLMSPNGLAQVDVIRQTLQGAGITPDDMDFLETHGTATPAGDPMELNALADVFATTTRRRPLRIGSVKTNFGHLEAGAGMLGICKLLLSMRHNALPPHLNFEHGTAEFDWSSGCLEVNRTLSPWARSDRPRIAGISGFGFAGTNAHIILAEPPLTGSAGRPRLAAPVFDRQRCWSAAAERARLGRQSATNLHIMQEHLRLMQQYLNLRSTNNSQASSKTDGDLYGH</sequence>
<keyword evidence="2" id="KW-0597">Phosphoprotein</keyword>
<dbReference type="InterPro" id="IPR050091">
    <property type="entry name" value="PKS_NRPS_Biosynth_Enz"/>
</dbReference>
<comment type="caution">
    <text evidence="6">The sequence shown here is derived from an EMBL/GenBank/DDBJ whole genome shotgun (WGS) entry which is preliminary data.</text>
</comment>
<organism evidence="6 7">
    <name type="scientific">Oligosphaera ethanolica</name>
    <dbReference type="NCBI Taxonomy" id="760260"/>
    <lineage>
        <taxon>Bacteria</taxon>
        <taxon>Pseudomonadati</taxon>
        <taxon>Lentisphaerota</taxon>
        <taxon>Oligosphaeria</taxon>
        <taxon>Oligosphaerales</taxon>
        <taxon>Oligosphaeraceae</taxon>
        <taxon>Oligosphaera</taxon>
    </lineage>
</organism>
<evidence type="ECO:0000256" key="3">
    <source>
        <dbReference type="ARBA" id="ARBA00022679"/>
    </source>
</evidence>
<dbReference type="SMART" id="SM00825">
    <property type="entry name" value="PKS_KS"/>
    <property type="match status" value="1"/>
</dbReference>
<dbReference type="GO" id="GO:0004315">
    <property type="term" value="F:3-oxoacyl-[acyl-carrier-protein] synthase activity"/>
    <property type="evidence" value="ECO:0007669"/>
    <property type="project" value="InterPro"/>
</dbReference>
<keyword evidence="1" id="KW-0596">Phosphopantetheine</keyword>
<protein>
    <submittedName>
        <fullName evidence="6">Acyl transferase domain-containing protein</fullName>
    </submittedName>
</protein>
<dbReference type="GO" id="GO:0006633">
    <property type="term" value="P:fatty acid biosynthetic process"/>
    <property type="evidence" value="ECO:0007669"/>
    <property type="project" value="InterPro"/>
</dbReference>
<dbReference type="InterPro" id="IPR020841">
    <property type="entry name" value="PKS_Beta-ketoAc_synthase_dom"/>
</dbReference>
<dbReference type="EMBL" id="JAUSVL010000001">
    <property type="protein sequence ID" value="MDQ0288808.1"/>
    <property type="molecule type" value="Genomic_DNA"/>
</dbReference>
<evidence type="ECO:0000259" key="5">
    <source>
        <dbReference type="PROSITE" id="PS52004"/>
    </source>
</evidence>
<dbReference type="PANTHER" id="PTHR43775:SF37">
    <property type="entry name" value="SI:DKEY-61P9.11"/>
    <property type="match status" value="1"/>
</dbReference>
<dbReference type="Gene3D" id="3.40.47.10">
    <property type="match status" value="1"/>
</dbReference>